<keyword evidence="12 18" id="KW-0548">Nucleotidyltransferase</keyword>
<keyword evidence="13 20" id="KW-1133">Transmembrane helix</keyword>
<evidence type="ECO:0000256" key="19">
    <source>
        <dbReference type="SAM" id="MobiDB-lite"/>
    </source>
</evidence>
<dbReference type="PROSITE" id="PS01315">
    <property type="entry name" value="CDS"/>
    <property type="match status" value="1"/>
</dbReference>
<sequence length="254" mass="26648">MAADSEARADAVDENDTGVGGEDAPTLKEVREHSRRKTLGIRAVSAAVMLGIVAAAWYFLGDRGIDIVIAAVAAICFLEFIFLVIKATANIPFRLAGILAGAAYIGLAAVILIDFDLQPLYITLASVIFADVFAYGFGTLIGGPRILPRVSPNKTWAGLLGGMVGATLALMPLFVIAYLAQQYFNMQMLIGILIAGPVLAAVSLAGDLFESWLKRKAGVKDSSSLIPGHGGFLDRFDGVLPVAIVVGIVVSVSL</sequence>
<dbReference type="OrthoDB" id="9799199at2"/>
<evidence type="ECO:0000256" key="13">
    <source>
        <dbReference type="ARBA" id="ARBA00022989"/>
    </source>
</evidence>
<evidence type="ECO:0000256" key="17">
    <source>
        <dbReference type="ARBA" id="ARBA00023264"/>
    </source>
</evidence>
<feature type="compositionally biased region" description="Basic and acidic residues" evidence="19">
    <location>
        <begin position="1"/>
        <end position="11"/>
    </location>
</feature>
<dbReference type="PANTHER" id="PTHR46382:SF1">
    <property type="entry name" value="PHOSPHATIDATE CYTIDYLYLTRANSFERASE"/>
    <property type="match status" value="1"/>
</dbReference>
<keyword evidence="11 18" id="KW-0812">Transmembrane</keyword>
<dbReference type="EMBL" id="QRBB01000001">
    <property type="protein sequence ID" value="RDS78305.1"/>
    <property type="molecule type" value="Genomic_DNA"/>
</dbReference>
<comment type="similarity">
    <text evidence="5 18">Belongs to the CDS family.</text>
</comment>
<evidence type="ECO:0000256" key="9">
    <source>
        <dbReference type="ARBA" id="ARBA00022516"/>
    </source>
</evidence>
<dbReference type="PANTHER" id="PTHR46382">
    <property type="entry name" value="PHOSPHATIDATE CYTIDYLYLTRANSFERASE"/>
    <property type="match status" value="1"/>
</dbReference>
<feature type="transmembrane region" description="Helical" evidence="20">
    <location>
        <begin position="39"/>
        <end position="59"/>
    </location>
</feature>
<keyword evidence="22" id="KW-1185">Reference proteome</keyword>
<accession>A0A395LNI9</accession>
<organism evidence="21 22">
    <name type="scientific">Alteriqipengyuania lutimaris</name>
    <dbReference type="NCBI Taxonomy" id="1538146"/>
    <lineage>
        <taxon>Bacteria</taxon>
        <taxon>Pseudomonadati</taxon>
        <taxon>Pseudomonadota</taxon>
        <taxon>Alphaproteobacteria</taxon>
        <taxon>Sphingomonadales</taxon>
        <taxon>Erythrobacteraceae</taxon>
        <taxon>Alteriqipengyuania</taxon>
    </lineage>
</organism>
<proteinExistence type="inferred from homology"/>
<keyword evidence="16" id="KW-0594">Phospholipid biosynthesis</keyword>
<comment type="subcellular location">
    <subcellularLocation>
        <location evidence="2">Cell membrane</location>
        <topology evidence="2">Multi-pass membrane protein</topology>
    </subcellularLocation>
</comment>
<keyword evidence="14" id="KW-0443">Lipid metabolism</keyword>
<keyword evidence="15 20" id="KW-0472">Membrane</keyword>
<evidence type="ECO:0000256" key="3">
    <source>
        <dbReference type="ARBA" id="ARBA00005119"/>
    </source>
</evidence>
<reference evidence="21 22" key="1">
    <citation type="submission" date="2018-07" db="EMBL/GenBank/DDBJ databases">
        <title>Erythrobacter nanhaiensis sp. nov., a novel member of the genus Erythrobacter isolated from the South China Sea.</title>
        <authorList>
            <person name="Chen X."/>
            <person name="Liu J."/>
        </authorList>
    </citation>
    <scope>NUCLEOTIDE SEQUENCE [LARGE SCALE GENOMIC DNA]</scope>
    <source>
        <strain evidence="21 22">S-5</strain>
    </source>
</reference>
<protein>
    <recommendedName>
        <fullName evidence="7 18">Phosphatidate cytidylyltransferase</fullName>
        <ecNumber evidence="6 18">2.7.7.41</ecNumber>
    </recommendedName>
</protein>
<evidence type="ECO:0000256" key="7">
    <source>
        <dbReference type="ARBA" id="ARBA00019373"/>
    </source>
</evidence>
<dbReference type="AlphaFoldDB" id="A0A395LNI9"/>
<evidence type="ECO:0000256" key="10">
    <source>
        <dbReference type="ARBA" id="ARBA00022679"/>
    </source>
</evidence>
<feature type="region of interest" description="Disordered" evidence="19">
    <location>
        <begin position="1"/>
        <end position="27"/>
    </location>
</feature>
<dbReference type="GO" id="GO:0016024">
    <property type="term" value="P:CDP-diacylglycerol biosynthetic process"/>
    <property type="evidence" value="ECO:0007669"/>
    <property type="project" value="UniProtKB-UniPathway"/>
</dbReference>
<dbReference type="UniPathway" id="UPA00557">
    <property type="reaction ID" value="UER00614"/>
</dbReference>
<evidence type="ECO:0000256" key="5">
    <source>
        <dbReference type="ARBA" id="ARBA00010185"/>
    </source>
</evidence>
<comment type="catalytic activity">
    <reaction evidence="1 18">
        <text>a 1,2-diacyl-sn-glycero-3-phosphate + CTP + H(+) = a CDP-1,2-diacyl-sn-glycerol + diphosphate</text>
        <dbReference type="Rhea" id="RHEA:16229"/>
        <dbReference type="ChEBI" id="CHEBI:15378"/>
        <dbReference type="ChEBI" id="CHEBI:33019"/>
        <dbReference type="ChEBI" id="CHEBI:37563"/>
        <dbReference type="ChEBI" id="CHEBI:58332"/>
        <dbReference type="ChEBI" id="CHEBI:58608"/>
        <dbReference type="EC" id="2.7.7.41"/>
    </reaction>
</comment>
<feature type="transmembrane region" description="Helical" evidence="20">
    <location>
        <begin position="155"/>
        <end position="180"/>
    </location>
</feature>
<evidence type="ECO:0000256" key="1">
    <source>
        <dbReference type="ARBA" id="ARBA00001698"/>
    </source>
</evidence>
<dbReference type="Proteomes" id="UP000254101">
    <property type="component" value="Unassembled WGS sequence"/>
</dbReference>
<keyword evidence="8" id="KW-1003">Cell membrane</keyword>
<feature type="transmembrane region" description="Helical" evidence="20">
    <location>
        <begin position="92"/>
        <end position="113"/>
    </location>
</feature>
<keyword evidence="17" id="KW-1208">Phospholipid metabolism</keyword>
<evidence type="ECO:0000256" key="2">
    <source>
        <dbReference type="ARBA" id="ARBA00004651"/>
    </source>
</evidence>
<evidence type="ECO:0000256" key="8">
    <source>
        <dbReference type="ARBA" id="ARBA00022475"/>
    </source>
</evidence>
<evidence type="ECO:0000256" key="16">
    <source>
        <dbReference type="ARBA" id="ARBA00023209"/>
    </source>
</evidence>
<evidence type="ECO:0000256" key="4">
    <source>
        <dbReference type="ARBA" id="ARBA00005189"/>
    </source>
</evidence>
<evidence type="ECO:0000313" key="21">
    <source>
        <dbReference type="EMBL" id="RDS78305.1"/>
    </source>
</evidence>
<dbReference type="GO" id="GO:0004605">
    <property type="term" value="F:phosphatidate cytidylyltransferase activity"/>
    <property type="evidence" value="ECO:0007669"/>
    <property type="project" value="UniProtKB-EC"/>
</dbReference>
<keyword evidence="9" id="KW-0444">Lipid biosynthesis</keyword>
<keyword evidence="10 18" id="KW-0808">Transferase</keyword>
<dbReference type="RefSeq" id="WP_115492529.1">
    <property type="nucleotide sequence ID" value="NZ_JACHWW010000001.1"/>
</dbReference>
<comment type="pathway">
    <text evidence="3 18">Phospholipid metabolism; CDP-diacylglycerol biosynthesis; CDP-diacylglycerol from sn-glycerol 3-phosphate: step 3/3.</text>
</comment>
<dbReference type="EC" id="2.7.7.41" evidence="6 18"/>
<feature type="transmembrane region" description="Helical" evidence="20">
    <location>
        <begin position="119"/>
        <end position="143"/>
    </location>
</feature>
<comment type="caution">
    <text evidence="21">The sequence shown here is derived from an EMBL/GenBank/DDBJ whole genome shotgun (WGS) entry which is preliminary data.</text>
</comment>
<evidence type="ECO:0000256" key="12">
    <source>
        <dbReference type="ARBA" id="ARBA00022695"/>
    </source>
</evidence>
<dbReference type="Pfam" id="PF01148">
    <property type="entry name" value="CTP_transf_1"/>
    <property type="match status" value="1"/>
</dbReference>
<evidence type="ECO:0000256" key="14">
    <source>
        <dbReference type="ARBA" id="ARBA00023098"/>
    </source>
</evidence>
<comment type="pathway">
    <text evidence="4">Lipid metabolism.</text>
</comment>
<evidence type="ECO:0000256" key="20">
    <source>
        <dbReference type="SAM" id="Phobius"/>
    </source>
</evidence>
<dbReference type="GO" id="GO:0005886">
    <property type="term" value="C:plasma membrane"/>
    <property type="evidence" value="ECO:0007669"/>
    <property type="project" value="UniProtKB-SubCell"/>
</dbReference>
<dbReference type="InterPro" id="IPR000374">
    <property type="entry name" value="PC_trans"/>
</dbReference>
<evidence type="ECO:0000256" key="11">
    <source>
        <dbReference type="ARBA" id="ARBA00022692"/>
    </source>
</evidence>
<gene>
    <name evidence="21" type="ORF">DL238_12290</name>
</gene>
<evidence type="ECO:0000256" key="6">
    <source>
        <dbReference type="ARBA" id="ARBA00012487"/>
    </source>
</evidence>
<evidence type="ECO:0000256" key="15">
    <source>
        <dbReference type="ARBA" id="ARBA00023136"/>
    </source>
</evidence>
<feature type="transmembrane region" description="Helical" evidence="20">
    <location>
        <begin position="186"/>
        <end position="206"/>
    </location>
</feature>
<evidence type="ECO:0000313" key="22">
    <source>
        <dbReference type="Proteomes" id="UP000254101"/>
    </source>
</evidence>
<name>A0A395LNI9_9SPHN</name>
<feature type="transmembrane region" description="Helical" evidence="20">
    <location>
        <begin position="65"/>
        <end position="85"/>
    </location>
</feature>
<evidence type="ECO:0000256" key="18">
    <source>
        <dbReference type="RuleBase" id="RU003938"/>
    </source>
</evidence>